<dbReference type="GO" id="GO:0006493">
    <property type="term" value="P:protein O-linked glycosylation"/>
    <property type="evidence" value="ECO:0007669"/>
    <property type="project" value="TreeGrafter"/>
</dbReference>
<protein>
    <recommendedName>
        <fullName evidence="16">Hexosyltransferase</fullName>
        <ecNumber evidence="16">2.4.1.-</ecNumber>
    </recommendedName>
</protein>
<evidence type="ECO:0000256" key="8">
    <source>
        <dbReference type="ARBA" id="ARBA00022968"/>
    </source>
</evidence>
<dbReference type="PANTHER" id="PTHR11214:SF87">
    <property type="entry name" value="UDP-GLCNAC:BETAGAL BETA-1,3-N-ACETYLGLUCOSAMINYLTRANSFERASE 8"/>
    <property type="match status" value="1"/>
</dbReference>
<keyword evidence="11 16" id="KW-0472">Membrane</keyword>
<evidence type="ECO:0000256" key="16">
    <source>
        <dbReference type="RuleBase" id="RU363063"/>
    </source>
</evidence>
<accession>A0A4U5V081</accession>
<comment type="pathway">
    <text evidence="3">Protein modification; protein glycosylation.</text>
</comment>
<evidence type="ECO:0000256" key="4">
    <source>
        <dbReference type="ARBA" id="ARBA00008661"/>
    </source>
</evidence>
<comment type="cofactor">
    <cofactor evidence="1">
        <name>Mn(2+)</name>
        <dbReference type="ChEBI" id="CHEBI:29035"/>
    </cofactor>
</comment>
<keyword evidence="9 16" id="KW-1133">Transmembrane helix</keyword>
<organism evidence="18 19">
    <name type="scientific">Collichthys lucidus</name>
    <name type="common">Big head croaker</name>
    <name type="synonym">Sciaena lucida</name>
    <dbReference type="NCBI Taxonomy" id="240159"/>
    <lineage>
        <taxon>Eukaryota</taxon>
        <taxon>Metazoa</taxon>
        <taxon>Chordata</taxon>
        <taxon>Craniata</taxon>
        <taxon>Vertebrata</taxon>
        <taxon>Euteleostomi</taxon>
        <taxon>Actinopterygii</taxon>
        <taxon>Neopterygii</taxon>
        <taxon>Teleostei</taxon>
        <taxon>Neoteleostei</taxon>
        <taxon>Acanthomorphata</taxon>
        <taxon>Eupercaria</taxon>
        <taxon>Sciaenidae</taxon>
        <taxon>Collichthys</taxon>
    </lineage>
</organism>
<sequence>MKYEPFLGTTHLIASFTHLEPMRRIETFSAMLIFVALFLIFFYSTLHLETTSSYRVGSEELLRHSSLRVHKSDVKKQTSKQEIATTPHASHHPDLHNVSISDGLRQMISQNTAYWNRLMYSALRKLDKGENPFRLVSDWSRCRETNQELLLTNVHDFTSYPAIFQDFLQGMNCMSPPVLINQPNKCISSQGEGDNQTFLLFAIKSRPGNFERRQVVRETWGRDGVHQGGLRVHTVFLMGSSSTDDPDISSLLSFEAELFKDLLQWDFHESLLNLSLKMNMFLQWVLKYCPHVTFVFSGDDDVFVNTPAILSYLQSLTPSKASKLYVGHVISTATPLRDPKSKYYIPLSFYDSPYPPYAGGGGFIISGSLLQPLYSVTCVIPFFPIDDVYTGMCFKAVGVSPEMHAGFQTFDVKEQDRENLCIHKDLILIHQRSPQQIKKLWKGIHSPLLTC</sequence>
<evidence type="ECO:0000256" key="1">
    <source>
        <dbReference type="ARBA" id="ARBA00001936"/>
    </source>
</evidence>
<dbReference type="EMBL" id="CM014090">
    <property type="protein sequence ID" value="TKS80728.1"/>
    <property type="molecule type" value="Genomic_DNA"/>
</dbReference>
<evidence type="ECO:0000256" key="13">
    <source>
        <dbReference type="ARBA" id="ARBA00023211"/>
    </source>
</evidence>
<dbReference type="GO" id="GO:0016262">
    <property type="term" value="F:protein N-acetylglucosaminyltransferase activity"/>
    <property type="evidence" value="ECO:0007669"/>
    <property type="project" value="TreeGrafter"/>
</dbReference>
<evidence type="ECO:0000256" key="6">
    <source>
        <dbReference type="ARBA" id="ARBA00022679"/>
    </source>
</evidence>
<dbReference type="Pfam" id="PF01762">
    <property type="entry name" value="Galactosyl_T"/>
    <property type="match status" value="1"/>
</dbReference>
<keyword evidence="10 16" id="KW-0333">Golgi apparatus</keyword>
<proteinExistence type="inferred from homology"/>
<feature type="transmembrane region" description="Helical" evidence="16">
    <location>
        <begin position="28"/>
        <end position="46"/>
    </location>
</feature>
<evidence type="ECO:0000313" key="19">
    <source>
        <dbReference type="Proteomes" id="UP000298787"/>
    </source>
</evidence>
<name>A0A4U5V081_COLLU</name>
<dbReference type="STRING" id="240159.A0A4U5V081"/>
<dbReference type="EC" id="2.4.1.-" evidence="16"/>
<evidence type="ECO:0000256" key="11">
    <source>
        <dbReference type="ARBA" id="ARBA00023136"/>
    </source>
</evidence>
<keyword evidence="19" id="KW-1185">Reference proteome</keyword>
<evidence type="ECO:0000256" key="5">
    <source>
        <dbReference type="ARBA" id="ARBA00022676"/>
    </source>
</evidence>
<evidence type="ECO:0000256" key="10">
    <source>
        <dbReference type="ARBA" id="ARBA00023034"/>
    </source>
</evidence>
<comment type="subunit">
    <text evidence="15">Interacts with B3GNT8; this interaction greatly increases B3GNT2 catalytic activity, independently of B3GNT8 enzymatic activity.</text>
</comment>
<keyword evidence="12" id="KW-0325">Glycoprotein</keyword>
<keyword evidence="8 16" id="KW-0735">Signal-anchor</keyword>
<keyword evidence="7 16" id="KW-0812">Transmembrane</keyword>
<evidence type="ECO:0000313" key="18">
    <source>
        <dbReference type="EMBL" id="TKS80728.1"/>
    </source>
</evidence>
<evidence type="ECO:0000256" key="7">
    <source>
        <dbReference type="ARBA" id="ARBA00022692"/>
    </source>
</evidence>
<comment type="catalytic activity">
    <reaction evidence="14">
        <text>a beta-D-galactosyl-(1-&gt;4)-N-acetyl-beta-D-glucosaminyl derivative + UDP-N-acetyl-alpha-D-glucosamine = an N-acetyl-beta-D-glucosaminyl-(1-&gt;3)-beta-D-galactosyl-(1-&gt;4)-N-acetyl-beta-D-glucosaminyl derivative + UDP + H(+)</text>
        <dbReference type="Rhea" id="RHEA:14389"/>
        <dbReference type="ChEBI" id="CHEBI:15378"/>
        <dbReference type="ChEBI" id="CHEBI:57705"/>
        <dbReference type="ChEBI" id="CHEBI:58223"/>
        <dbReference type="ChEBI" id="CHEBI:133507"/>
        <dbReference type="ChEBI" id="CHEBI:134090"/>
        <dbReference type="EC" id="2.4.1.149"/>
    </reaction>
</comment>
<dbReference type="AlphaFoldDB" id="A0A4U5V081"/>
<dbReference type="GO" id="GO:0000139">
    <property type="term" value="C:Golgi membrane"/>
    <property type="evidence" value="ECO:0007669"/>
    <property type="project" value="UniProtKB-SubCell"/>
</dbReference>
<dbReference type="Proteomes" id="UP000298787">
    <property type="component" value="Chromosome 13"/>
</dbReference>
<keyword evidence="5 16" id="KW-0328">Glycosyltransferase</keyword>
<keyword evidence="13" id="KW-0464">Manganese</keyword>
<dbReference type="InterPro" id="IPR002659">
    <property type="entry name" value="Glyco_trans_31"/>
</dbReference>
<evidence type="ECO:0000256" key="15">
    <source>
        <dbReference type="ARBA" id="ARBA00065824"/>
    </source>
</evidence>
<dbReference type="FunFam" id="3.90.550.50:FF:000010">
    <property type="entry name" value="Hexosyltransferase"/>
    <property type="match status" value="1"/>
</dbReference>
<reference evidence="18 19" key="1">
    <citation type="submission" date="2019-01" db="EMBL/GenBank/DDBJ databases">
        <title>Genome Assembly of Collichthys lucidus.</title>
        <authorList>
            <person name="Cai M."/>
            <person name="Xiao S."/>
        </authorList>
    </citation>
    <scope>NUCLEOTIDE SEQUENCE [LARGE SCALE GENOMIC DNA]</scope>
    <source>
        <strain evidence="18">JT15FE1705JMU</strain>
        <tissue evidence="18">Muscle</tissue>
    </source>
</reference>
<dbReference type="OrthoDB" id="5957813at2759"/>
<evidence type="ECO:0000256" key="3">
    <source>
        <dbReference type="ARBA" id="ARBA00004922"/>
    </source>
</evidence>
<comment type="similarity">
    <text evidence="4 16">Belongs to the glycosyltransferase 31 family.</text>
</comment>
<dbReference type="PANTHER" id="PTHR11214">
    <property type="entry name" value="BETA-1,3-N-ACETYLGLUCOSAMINYLTRANSFERASE"/>
    <property type="match status" value="1"/>
</dbReference>
<dbReference type="GO" id="GO:0008532">
    <property type="term" value="F:N-acetyllactosaminide beta-1,3-N-acetylglucosaminyltransferase activity"/>
    <property type="evidence" value="ECO:0007669"/>
    <property type="project" value="UniProtKB-EC"/>
</dbReference>
<evidence type="ECO:0000256" key="14">
    <source>
        <dbReference type="ARBA" id="ARBA00050470"/>
    </source>
</evidence>
<evidence type="ECO:0000256" key="9">
    <source>
        <dbReference type="ARBA" id="ARBA00022989"/>
    </source>
</evidence>
<evidence type="ECO:0000256" key="17">
    <source>
        <dbReference type="SAM" id="MobiDB-lite"/>
    </source>
</evidence>
<keyword evidence="6 18" id="KW-0808">Transferase</keyword>
<evidence type="ECO:0000256" key="12">
    <source>
        <dbReference type="ARBA" id="ARBA00023180"/>
    </source>
</evidence>
<comment type="subcellular location">
    <subcellularLocation>
        <location evidence="2 16">Golgi apparatus membrane</location>
        <topology evidence="2 16">Single-pass type II membrane protein</topology>
    </subcellularLocation>
</comment>
<feature type="region of interest" description="Disordered" evidence="17">
    <location>
        <begin position="72"/>
        <end position="92"/>
    </location>
</feature>
<dbReference type="GO" id="GO:0030311">
    <property type="term" value="P:poly-N-acetyllactosamine biosynthetic process"/>
    <property type="evidence" value="ECO:0007669"/>
    <property type="project" value="TreeGrafter"/>
</dbReference>
<gene>
    <name evidence="18" type="ORF">D9C73_014830</name>
</gene>
<dbReference type="Gene3D" id="3.90.550.50">
    <property type="match status" value="1"/>
</dbReference>
<evidence type="ECO:0000256" key="2">
    <source>
        <dbReference type="ARBA" id="ARBA00004323"/>
    </source>
</evidence>